<dbReference type="GeneID" id="25367372"/>
<dbReference type="OMA" id="DRPGMGN"/>
<dbReference type="EMBL" id="KL584772">
    <property type="protein sequence ID" value="KEQ92145.1"/>
    <property type="molecule type" value="Genomic_DNA"/>
</dbReference>
<name>A0A074Y373_AURSE</name>
<dbReference type="STRING" id="1043005.A0A074Y373"/>
<evidence type="ECO:0000313" key="3">
    <source>
        <dbReference type="Proteomes" id="UP000030641"/>
    </source>
</evidence>
<sequence>MTTSTPPQPPSSPFDAATAFSSQSCFHQSITLPATADHEALKVTYATTTNFSNEGLPTILFCHPMGAARYLIYEFEHLATTTGVRVLIIDRPGFGASTPVELSKRVDVFLDAVTAVLENLRVKTVALMSHSAGTIYLANVLIRLSQFLHPEWPFAGVMTPWIHPKFSNAGLMQVVNKLPSSWIGKYHHIQSFVAGSIAPSLQLSSAMLGLKSSGLTETESVKWHGMDKQTWDQVSTLQGKWSRLEDMSGISADCLFCLQEDGKDWGDYANLSELISTLQQTYPKGTRQLTMQAYFAETDVIVGKGGQKYFERCWREGNAGQEVKFQARVVEGSDHDNIPLAEKGCIGEMFKEIKRLNG</sequence>
<dbReference type="Proteomes" id="UP000030641">
    <property type="component" value="Unassembled WGS sequence"/>
</dbReference>
<evidence type="ECO:0000259" key="1">
    <source>
        <dbReference type="Pfam" id="PF00561"/>
    </source>
</evidence>
<evidence type="ECO:0000313" key="2">
    <source>
        <dbReference type="EMBL" id="KEQ92145.1"/>
    </source>
</evidence>
<dbReference type="SUPFAM" id="SSF53474">
    <property type="entry name" value="alpha/beta-Hydrolases"/>
    <property type="match status" value="1"/>
</dbReference>
<dbReference type="Pfam" id="PF00561">
    <property type="entry name" value="Abhydrolase_1"/>
    <property type="match status" value="1"/>
</dbReference>
<dbReference type="InterPro" id="IPR029058">
    <property type="entry name" value="AB_hydrolase_fold"/>
</dbReference>
<dbReference type="RefSeq" id="XP_013340724.1">
    <property type="nucleotide sequence ID" value="XM_013485270.1"/>
</dbReference>
<organism evidence="2 3">
    <name type="scientific">Aureobasidium subglaciale (strain EXF-2481)</name>
    <name type="common">Aureobasidium pullulans var. subglaciale</name>
    <dbReference type="NCBI Taxonomy" id="1043005"/>
    <lineage>
        <taxon>Eukaryota</taxon>
        <taxon>Fungi</taxon>
        <taxon>Dikarya</taxon>
        <taxon>Ascomycota</taxon>
        <taxon>Pezizomycotina</taxon>
        <taxon>Dothideomycetes</taxon>
        <taxon>Dothideomycetidae</taxon>
        <taxon>Dothideales</taxon>
        <taxon>Saccotheciaceae</taxon>
        <taxon>Aureobasidium</taxon>
    </lineage>
</organism>
<feature type="domain" description="AB hydrolase-1" evidence="1">
    <location>
        <begin position="57"/>
        <end position="141"/>
    </location>
</feature>
<dbReference type="Gene3D" id="3.40.50.1820">
    <property type="entry name" value="alpha/beta hydrolase"/>
    <property type="match status" value="1"/>
</dbReference>
<reference evidence="2 3" key="1">
    <citation type="journal article" date="2014" name="BMC Genomics">
        <title>Genome sequencing of four Aureobasidium pullulans varieties: biotechnological potential, stress tolerance, and description of new species.</title>
        <authorList>
            <person name="Gostin Ar C."/>
            <person name="Ohm R.A."/>
            <person name="Kogej T."/>
            <person name="Sonjak S."/>
            <person name="Turk M."/>
            <person name="Zajc J."/>
            <person name="Zalar P."/>
            <person name="Grube M."/>
            <person name="Sun H."/>
            <person name="Han J."/>
            <person name="Sharma A."/>
            <person name="Chiniquy J."/>
            <person name="Ngan C.Y."/>
            <person name="Lipzen A."/>
            <person name="Barry K."/>
            <person name="Grigoriev I.V."/>
            <person name="Gunde-Cimerman N."/>
        </authorList>
    </citation>
    <scope>NUCLEOTIDE SEQUENCE [LARGE SCALE GENOMIC DNA]</scope>
    <source>
        <strain evidence="2 3">EXF-2481</strain>
    </source>
</reference>
<accession>A0A074Y373</accession>
<protein>
    <recommendedName>
        <fullName evidence="1">AB hydrolase-1 domain-containing protein</fullName>
    </recommendedName>
</protein>
<dbReference type="OrthoDB" id="294702at2759"/>
<dbReference type="AlphaFoldDB" id="A0A074Y373"/>
<dbReference type="InParanoid" id="A0A074Y373"/>
<proteinExistence type="predicted"/>
<keyword evidence="3" id="KW-1185">Reference proteome</keyword>
<dbReference type="HOGENOM" id="CLU_041682_1_0_1"/>
<dbReference type="InterPro" id="IPR000073">
    <property type="entry name" value="AB_hydrolase_1"/>
</dbReference>
<gene>
    <name evidence="2" type="ORF">AUEXF2481DRAFT_432976</name>
</gene>